<feature type="domain" description="Phosphatidic acid phosphatase type 2/haloperoxidase" evidence="2">
    <location>
        <begin position="114"/>
        <end position="196"/>
    </location>
</feature>
<dbReference type="Pfam" id="PF01569">
    <property type="entry name" value="PAP2"/>
    <property type="match status" value="1"/>
</dbReference>
<evidence type="ECO:0000313" key="7">
    <source>
        <dbReference type="Proteomes" id="UP000437446"/>
    </source>
</evidence>
<feature type="transmembrane region" description="Helical" evidence="1">
    <location>
        <begin position="154"/>
        <end position="174"/>
    </location>
</feature>
<keyword evidence="6" id="KW-1185">Reference proteome</keyword>
<dbReference type="EMBL" id="WNCN01000021">
    <property type="protein sequence ID" value="MTU40631.1"/>
    <property type="molecule type" value="Genomic_DNA"/>
</dbReference>
<reference evidence="6 7" key="1">
    <citation type="journal article" date="2019" name="Nat. Med.">
        <title>A library of human gut bacterial isolates paired with longitudinal multiomics data enables mechanistic microbiome research.</title>
        <authorList>
            <person name="Poyet M."/>
            <person name="Groussin M."/>
            <person name="Gibbons S.M."/>
            <person name="Avila-Pacheco J."/>
            <person name="Jiang X."/>
            <person name="Kearney S.M."/>
            <person name="Perrotta A.R."/>
            <person name="Berdy B."/>
            <person name="Zhao S."/>
            <person name="Lieberman T.D."/>
            <person name="Swanson P.K."/>
            <person name="Smith M."/>
            <person name="Roesemann S."/>
            <person name="Alexander J.E."/>
            <person name="Rich S.A."/>
            <person name="Livny J."/>
            <person name="Vlamakis H."/>
            <person name="Clish C."/>
            <person name="Bullock K."/>
            <person name="Deik A."/>
            <person name="Scott J."/>
            <person name="Pierce K.A."/>
            <person name="Xavier R.J."/>
            <person name="Alm E.J."/>
        </authorList>
    </citation>
    <scope>NUCLEOTIDE SEQUENCE [LARGE SCALE GENOMIC DNA]</scope>
    <source>
        <strain evidence="5 8">BIOML-A11</strain>
        <strain evidence="3 7">BIOML-A25</strain>
        <strain evidence="4 6">BIOML-A29</strain>
    </source>
</reference>
<keyword evidence="1" id="KW-1133">Transmembrane helix</keyword>
<dbReference type="AlphaFoldDB" id="A0A3E4ZVM5"/>
<dbReference type="Proteomes" id="UP000437446">
    <property type="component" value="Unassembled WGS sequence"/>
</dbReference>
<gene>
    <name evidence="3" type="ORF">GMD66_01950</name>
    <name evidence="4" type="ORF">GMD82_14455</name>
    <name evidence="5" type="ORF">GME02_08400</name>
</gene>
<dbReference type="InterPro" id="IPR036938">
    <property type="entry name" value="PAP2/HPO_sf"/>
</dbReference>
<keyword evidence="1" id="KW-0472">Membrane</keyword>
<evidence type="ECO:0000256" key="1">
    <source>
        <dbReference type="SAM" id="Phobius"/>
    </source>
</evidence>
<dbReference type="STRING" id="46503.ERS852463_01336"/>
<name>A0A3E4ZVM5_9BACT</name>
<feature type="transmembrane region" description="Helical" evidence="1">
    <location>
        <begin position="40"/>
        <end position="59"/>
    </location>
</feature>
<feature type="transmembrane region" description="Helical" evidence="1">
    <location>
        <begin position="12"/>
        <end position="34"/>
    </location>
</feature>
<feature type="transmembrane region" description="Helical" evidence="1">
    <location>
        <begin position="103"/>
        <end position="121"/>
    </location>
</feature>
<feature type="transmembrane region" description="Helical" evidence="1">
    <location>
        <begin position="181"/>
        <end position="204"/>
    </location>
</feature>
<dbReference type="Gene3D" id="1.20.144.10">
    <property type="entry name" value="Phosphatidic acid phosphatase type 2/haloperoxidase"/>
    <property type="match status" value="1"/>
</dbReference>
<feature type="transmembrane region" description="Helical" evidence="1">
    <location>
        <begin position="79"/>
        <end position="97"/>
    </location>
</feature>
<dbReference type="Proteomes" id="UP000434916">
    <property type="component" value="Unassembled WGS sequence"/>
</dbReference>
<evidence type="ECO:0000313" key="8">
    <source>
        <dbReference type="Proteomes" id="UP000482671"/>
    </source>
</evidence>
<evidence type="ECO:0000259" key="2">
    <source>
        <dbReference type="Pfam" id="PF01569"/>
    </source>
</evidence>
<sequence length="206" mass="22893">MRLFSNIISGMFHPLLMVTYGVVLALTFTYLAIYPPAMKLLLAGGAFLSTAVIPGAFIFMMVKNGAAVDMELSDRHERVVPYLIFITSIMVCAFYMYKMMLPFWFISLLLGACVALILALLINFFWKISAHAIGTGGLLGGIMGVARIHLINPYWAFIIVILIAGLVGTSRIFLKRHTPMQVYAGFCLGFICTFVASFLSYIYLFI</sequence>
<dbReference type="SUPFAM" id="SSF48317">
    <property type="entry name" value="Acid phosphatase/Vanadium-dependent haloperoxidase"/>
    <property type="match status" value="1"/>
</dbReference>
<evidence type="ECO:0000313" key="5">
    <source>
        <dbReference type="EMBL" id="MTV01691.1"/>
    </source>
</evidence>
<evidence type="ECO:0000313" key="3">
    <source>
        <dbReference type="EMBL" id="MTU27998.1"/>
    </source>
</evidence>
<organism evidence="3 7">
    <name type="scientific">Parabacteroides merdae</name>
    <dbReference type="NCBI Taxonomy" id="46503"/>
    <lineage>
        <taxon>Bacteria</taxon>
        <taxon>Pseudomonadati</taxon>
        <taxon>Bacteroidota</taxon>
        <taxon>Bacteroidia</taxon>
        <taxon>Bacteroidales</taxon>
        <taxon>Tannerellaceae</taxon>
        <taxon>Parabacteroides</taxon>
    </lineage>
</organism>
<dbReference type="Proteomes" id="UP000482671">
    <property type="component" value="Unassembled WGS sequence"/>
</dbReference>
<proteinExistence type="predicted"/>
<dbReference type="InterPro" id="IPR000326">
    <property type="entry name" value="PAP2/HPO"/>
</dbReference>
<dbReference type="EMBL" id="WNCR01000001">
    <property type="protein sequence ID" value="MTU27998.1"/>
    <property type="molecule type" value="Genomic_DNA"/>
</dbReference>
<protein>
    <recommendedName>
        <fullName evidence="2">Phosphatidic acid phosphatase type 2/haloperoxidase domain-containing protein</fullName>
    </recommendedName>
</protein>
<keyword evidence="1" id="KW-0812">Transmembrane</keyword>
<dbReference type="EMBL" id="WNDD01000007">
    <property type="protein sequence ID" value="MTV01691.1"/>
    <property type="molecule type" value="Genomic_DNA"/>
</dbReference>
<evidence type="ECO:0000313" key="4">
    <source>
        <dbReference type="EMBL" id="MTU40631.1"/>
    </source>
</evidence>
<comment type="caution">
    <text evidence="3">The sequence shown here is derived from an EMBL/GenBank/DDBJ whole genome shotgun (WGS) entry which is preliminary data.</text>
</comment>
<accession>A0A3E4ZVM5</accession>
<feature type="transmembrane region" description="Helical" evidence="1">
    <location>
        <begin position="128"/>
        <end position="148"/>
    </location>
</feature>
<dbReference type="RefSeq" id="WP_022322855.1">
    <property type="nucleotide sequence ID" value="NZ_BAABZJ010000001.1"/>
</dbReference>
<evidence type="ECO:0000313" key="6">
    <source>
        <dbReference type="Proteomes" id="UP000434916"/>
    </source>
</evidence>